<dbReference type="STRING" id="1117707.VQ7734_03051"/>
<proteinExistence type="predicted"/>
<dbReference type="CDD" id="cd01949">
    <property type="entry name" value="GGDEF"/>
    <property type="match status" value="1"/>
</dbReference>
<dbReference type="GO" id="GO:1902201">
    <property type="term" value="P:negative regulation of bacterial-type flagellum-dependent cell motility"/>
    <property type="evidence" value="ECO:0007669"/>
    <property type="project" value="TreeGrafter"/>
</dbReference>
<dbReference type="GO" id="GO:0043709">
    <property type="term" value="P:cell adhesion involved in single-species biofilm formation"/>
    <property type="evidence" value="ECO:0007669"/>
    <property type="project" value="TreeGrafter"/>
</dbReference>
<reference evidence="4" key="1">
    <citation type="submission" date="2016-12" db="EMBL/GenBank/DDBJ databases">
        <authorList>
            <person name="Rodrigo-Torres L."/>
            <person name="Arahal R.D."/>
            <person name="Lucena T."/>
        </authorList>
    </citation>
    <scope>NUCLEOTIDE SEQUENCE [LARGE SCALE GENOMIC DNA]</scope>
</reference>
<evidence type="ECO:0000259" key="2">
    <source>
        <dbReference type="PROSITE" id="PS50887"/>
    </source>
</evidence>
<evidence type="ECO:0000256" key="1">
    <source>
        <dbReference type="ARBA" id="ARBA00012528"/>
    </source>
</evidence>
<dbReference type="NCBIfam" id="TIGR00254">
    <property type="entry name" value="GGDEF"/>
    <property type="match status" value="1"/>
</dbReference>
<dbReference type="EMBL" id="FRFG01000037">
    <property type="protein sequence ID" value="SHO57282.1"/>
    <property type="molecule type" value="Genomic_DNA"/>
</dbReference>
<gene>
    <name evidence="3" type="primary">yeaP</name>
    <name evidence="3" type="ORF">VQ7734_03051</name>
</gene>
<organism evidence="3 4">
    <name type="scientific">Vibrio quintilis</name>
    <dbReference type="NCBI Taxonomy" id="1117707"/>
    <lineage>
        <taxon>Bacteria</taxon>
        <taxon>Pseudomonadati</taxon>
        <taxon>Pseudomonadota</taxon>
        <taxon>Gammaproteobacteria</taxon>
        <taxon>Vibrionales</taxon>
        <taxon>Vibrionaceae</taxon>
        <taxon>Vibrio</taxon>
    </lineage>
</organism>
<dbReference type="Proteomes" id="UP000184600">
    <property type="component" value="Unassembled WGS sequence"/>
</dbReference>
<dbReference type="PROSITE" id="PS50887">
    <property type="entry name" value="GGDEF"/>
    <property type="match status" value="1"/>
</dbReference>
<evidence type="ECO:0000313" key="4">
    <source>
        <dbReference type="Proteomes" id="UP000184600"/>
    </source>
</evidence>
<keyword evidence="3" id="KW-0808">Transferase</keyword>
<dbReference type="OrthoDB" id="70510at2"/>
<dbReference type="InterPro" id="IPR050469">
    <property type="entry name" value="Diguanylate_Cyclase"/>
</dbReference>
<dbReference type="Pfam" id="PF00990">
    <property type="entry name" value="GGDEF"/>
    <property type="match status" value="1"/>
</dbReference>
<dbReference type="EC" id="2.7.7.65" evidence="1"/>
<dbReference type="GO" id="GO:0052621">
    <property type="term" value="F:diguanylate cyclase activity"/>
    <property type="evidence" value="ECO:0007669"/>
    <property type="project" value="UniProtKB-EC"/>
</dbReference>
<dbReference type="RefSeq" id="WP_073584067.1">
    <property type="nucleotide sequence ID" value="NZ_AP024898.1"/>
</dbReference>
<accession>A0A1M7YXF8</accession>
<name>A0A1M7YXF8_9VIBR</name>
<dbReference type="SUPFAM" id="SSF55073">
    <property type="entry name" value="Nucleotide cyclase"/>
    <property type="match status" value="1"/>
</dbReference>
<dbReference type="SMART" id="SM00267">
    <property type="entry name" value="GGDEF"/>
    <property type="match status" value="1"/>
</dbReference>
<feature type="domain" description="GGDEF" evidence="2">
    <location>
        <begin position="111"/>
        <end position="225"/>
    </location>
</feature>
<evidence type="ECO:0000313" key="3">
    <source>
        <dbReference type="EMBL" id="SHO57282.1"/>
    </source>
</evidence>
<keyword evidence="4" id="KW-1185">Reference proteome</keyword>
<dbReference type="PANTHER" id="PTHR45138:SF23">
    <property type="entry name" value="SIGNALING PROTEIN"/>
    <property type="match status" value="1"/>
</dbReference>
<dbReference type="InterPro" id="IPR029787">
    <property type="entry name" value="Nucleotide_cyclase"/>
</dbReference>
<dbReference type="InterPro" id="IPR043128">
    <property type="entry name" value="Rev_trsase/Diguanyl_cyclase"/>
</dbReference>
<dbReference type="InterPro" id="IPR000160">
    <property type="entry name" value="GGDEF_dom"/>
</dbReference>
<protein>
    <recommendedName>
        <fullName evidence="1">diguanylate cyclase</fullName>
        <ecNumber evidence="1">2.7.7.65</ecNumber>
    </recommendedName>
</protein>
<dbReference type="Gene3D" id="3.30.70.270">
    <property type="match status" value="1"/>
</dbReference>
<dbReference type="GO" id="GO:0005886">
    <property type="term" value="C:plasma membrane"/>
    <property type="evidence" value="ECO:0007669"/>
    <property type="project" value="TreeGrafter"/>
</dbReference>
<dbReference type="AlphaFoldDB" id="A0A1M7YXF8"/>
<dbReference type="PANTHER" id="PTHR45138">
    <property type="entry name" value="REGULATORY COMPONENTS OF SENSORY TRANSDUCTION SYSTEM"/>
    <property type="match status" value="1"/>
</dbReference>
<sequence>MSNDFEIKKKIFCHEVKEFFISGRKASYLDNIPALFNEGIISKFNIVTDVLKDLIASHIAEKEDFQVLIERYLELLSVLVRMEHHVCYTDHLTGMFNFNYLKTLENELNHKEFSLYFFDIDNMKLANDKFGHEYGNEMIVNFAKALKQSFRLTDLIFRYGGDEFIVIILRDDIEIEDMISRVQNQTCIEKYQMSFSVGHHLNTNASLFDTIHQADSMMYERKKNK</sequence>
<keyword evidence="3" id="KW-0548">Nucleotidyltransferase</keyword>